<feature type="compositionally biased region" description="Low complexity" evidence="1">
    <location>
        <begin position="123"/>
        <end position="134"/>
    </location>
</feature>
<sequence>MDYKYESVGDHPAPAPARPQTMTSYAQHPQPPMSYTQLPSLTYFSQQAIRAGYVAPPHFENKPDHIQHQPANMREAIMREIEKERIREEIIAEEIARRRMVKFDVRRELMMERQLAKQSGEGSSPFSSPTLPFLKQQSDVTSLEERIASSQMGRGISVSSRLGARN</sequence>
<dbReference type="AlphaFoldDB" id="A0AAV9KJT2"/>
<dbReference type="EMBL" id="JAWPEI010000010">
    <property type="protein sequence ID" value="KAK4712834.1"/>
    <property type="molecule type" value="Genomic_DNA"/>
</dbReference>
<organism evidence="2 3">
    <name type="scientific">Solanum pinnatisectum</name>
    <name type="common">tansyleaf nightshade</name>
    <dbReference type="NCBI Taxonomy" id="50273"/>
    <lineage>
        <taxon>Eukaryota</taxon>
        <taxon>Viridiplantae</taxon>
        <taxon>Streptophyta</taxon>
        <taxon>Embryophyta</taxon>
        <taxon>Tracheophyta</taxon>
        <taxon>Spermatophyta</taxon>
        <taxon>Magnoliopsida</taxon>
        <taxon>eudicotyledons</taxon>
        <taxon>Gunneridae</taxon>
        <taxon>Pentapetalae</taxon>
        <taxon>asterids</taxon>
        <taxon>lamiids</taxon>
        <taxon>Solanales</taxon>
        <taxon>Solanaceae</taxon>
        <taxon>Solanoideae</taxon>
        <taxon>Solaneae</taxon>
        <taxon>Solanum</taxon>
    </lineage>
</organism>
<proteinExistence type="predicted"/>
<name>A0AAV9KJT2_9SOLN</name>
<feature type="region of interest" description="Disordered" evidence="1">
    <location>
        <begin position="1"/>
        <end position="32"/>
    </location>
</feature>
<gene>
    <name evidence="2" type="ORF">R3W88_018741</name>
</gene>
<evidence type="ECO:0000256" key="1">
    <source>
        <dbReference type="SAM" id="MobiDB-lite"/>
    </source>
</evidence>
<feature type="compositionally biased region" description="Polar residues" evidence="1">
    <location>
        <begin position="148"/>
        <end position="160"/>
    </location>
</feature>
<evidence type="ECO:0000313" key="3">
    <source>
        <dbReference type="Proteomes" id="UP001311915"/>
    </source>
</evidence>
<dbReference type="Proteomes" id="UP001311915">
    <property type="component" value="Unassembled WGS sequence"/>
</dbReference>
<keyword evidence="3" id="KW-1185">Reference proteome</keyword>
<reference evidence="2 3" key="1">
    <citation type="submission" date="2023-10" db="EMBL/GenBank/DDBJ databases">
        <title>Genome-Wide Identification Analysis in wild type Solanum Pinnatisectum Reveals Some Genes Defensing Phytophthora Infestans.</title>
        <authorList>
            <person name="Sun C."/>
        </authorList>
    </citation>
    <scope>NUCLEOTIDE SEQUENCE [LARGE SCALE GENOMIC DNA]</scope>
    <source>
        <strain evidence="2">LQN</strain>
        <tissue evidence="2">Leaf</tissue>
    </source>
</reference>
<feature type="region of interest" description="Disordered" evidence="1">
    <location>
        <begin position="115"/>
        <end position="166"/>
    </location>
</feature>
<comment type="caution">
    <text evidence="2">The sequence shown here is derived from an EMBL/GenBank/DDBJ whole genome shotgun (WGS) entry which is preliminary data.</text>
</comment>
<accession>A0AAV9KJT2</accession>
<protein>
    <submittedName>
        <fullName evidence="2">Uncharacterized protein</fullName>
    </submittedName>
</protein>
<feature type="compositionally biased region" description="Polar residues" evidence="1">
    <location>
        <begin position="20"/>
        <end position="32"/>
    </location>
</feature>
<evidence type="ECO:0000313" key="2">
    <source>
        <dbReference type="EMBL" id="KAK4712834.1"/>
    </source>
</evidence>